<dbReference type="GO" id="GO:0046677">
    <property type="term" value="P:response to antibiotic"/>
    <property type="evidence" value="ECO:0007669"/>
    <property type="project" value="TreeGrafter"/>
</dbReference>
<dbReference type="FunFam" id="2.40.420.20:FF:000001">
    <property type="entry name" value="Efflux RND transporter periplasmic adaptor subunit"/>
    <property type="match status" value="1"/>
</dbReference>
<dbReference type="GO" id="GO:0005886">
    <property type="term" value="C:plasma membrane"/>
    <property type="evidence" value="ECO:0007669"/>
    <property type="project" value="UniProtKB-SubCell"/>
</dbReference>
<accession>A0A3G7TQD2</accession>
<feature type="domain" description="Multidrug resistance protein MdtA-like beta-barrel" evidence="6">
    <location>
        <begin position="214"/>
        <end position="301"/>
    </location>
</feature>
<reference evidence="8 9" key="1">
    <citation type="submission" date="2018-03" db="EMBL/GenBank/DDBJ databases">
        <title>Diversity of phytobeneficial traits revealed by whole-genome analysis of worldwide-isolated phenazine-producing Pseudomonas spp.</title>
        <authorList>
            <person name="Biessy A."/>
            <person name="Novinscak A."/>
            <person name="Blom J."/>
            <person name="Leger G."/>
            <person name="Thomashow L.S."/>
            <person name="Cazorla F.M."/>
            <person name="Josic D."/>
            <person name="Filion M."/>
        </authorList>
    </citation>
    <scope>NUCLEOTIDE SEQUENCE [LARGE SCALE GENOMIC DNA]</scope>
    <source>
        <strain evidence="8 9">B25</strain>
    </source>
</reference>
<dbReference type="Pfam" id="PF25917">
    <property type="entry name" value="BSH_RND"/>
    <property type="match status" value="1"/>
</dbReference>
<evidence type="ECO:0000256" key="3">
    <source>
        <dbReference type="ARBA" id="ARBA00023054"/>
    </source>
</evidence>
<evidence type="ECO:0000259" key="5">
    <source>
        <dbReference type="Pfam" id="PF25917"/>
    </source>
</evidence>
<evidence type="ECO:0000259" key="6">
    <source>
        <dbReference type="Pfam" id="PF25944"/>
    </source>
</evidence>
<feature type="domain" description="Multidrug resistance protein MdtA-like barrel-sandwich hybrid" evidence="5">
    <location>
        <begin position="69"/>
        <end position="204"/>
    </location>
</feature>
<dbReference type="SUPFAM" id="SSF111369">
    <property type="entry name" value="HlyD-like secretion proteins"/>
    <property type="match status" value="1"/>
</dbReference>
<dbReference type="Gene3D" id="2.40.30.170">
    <property type="match status" value="1"/>
</dbReference>
<dbReference type="AlphaFoldDB" id="A0A3G7TQD2"/>
<organism evidence="8 9">
    <name type="scientific">Pseudomonas chlororaphis</name>
    <dbReference type="NCBI Taxonomy" id="587753"/>
    <lineage>
        <taxon>Bacteria</taxon>
        <taxon>Pseudomonadati</taxon>
        <taxon>Pseudomonadota</taxon>
        <taxon>Gammaproteobacteria</taxon>
        <taxon>Pseudomonadales</taxon>
        <taxon>Pseudomonadaceae</taxon>
        <taxon>Pseudomonas</taxon>
    </lineage>
</organism>
<dbReference type="Gene3D" id="2.40.420.20">
    <property type="match status" value="1"/>
</dbReference>
<dbReference type="Gene3D" id="1.10.287.470">
    <property type="entry name" value="Helix hairpin bin"/>
    <property type="match status" value="1"/>
</dbReference>
<evidence type="ECO:0000259" key="7">
    <source>
        <dbReference type="Pfam" id="PF25967"/>
    </source>
</evidence>
<dbReference type="PANTHER" id="PTHR30158:SF26">
    <property type="entry name" value="RESISTANCE-NODULATION-CELL DIVISION (RND) MULTIDRUG EFFLUX MEMBRANE FUSION PROTEIN MEXE"/>
    <property type="match status" value="1"/>
</dbReference>
<dbReference type="InterPro" id="IPR058626">
    <property type="entry name" value="MdtA-like_b-barrel"/>
</dbReference>
<evidence type="ECO:0000313" key="8">
    <source>
        <dbReference type="EMBL" id="AZE49315.1"/>
    </source>
</evidence>
<dbReference type="Pfam" id="PF25944">
    <property type="entry name" value="Beta-barrel_RND"/>
    <property type="match status" value="1"/>
</dbReference>
<dbReference type="InterPro" id="IPR058627">
    <property type="entry name" value="MdtA-like_C"/>
</dbReference>
<dbReference type="NCBIfam" id="TIGR01730">
    <property type="entry name" value="RND_mfp"/>
    <property type="match status" value="1"/>
</dbReference>
<keyword evidence="3" id="KW-0175">Coiled coil</keyword>
<dbReference type="InterPro" id="IPR058625">
    <property type="entry name" value="MdtA-like_BSH"/>
</dbReference>
<evidence type="ECO:0000313" key="9">
    <source>
        <dbReference type="Proteomes" id="UP000268048"/>
    </source>
</evidence>
<dbReference type="PANTHER" id="PTHR30158">
    <property type="entry name" value="ACRA/E-RELATED COMPONENT OF DRUG EFFLUX TRANSPORTER"/>
    <property type="match status" value="1"/>
</dbReference>
<gene>
    <name evidence="8" type="ORF">C4K04_3645</name>
</gene>
<dbReference type="Proteomes" id="UP000268048">
    <property type="component" value="Chromosome"/>
</dbReference>
<evidence type="ECO:0000256" key="2">
    <source>
        <dbReference type="ARBA" id="ARBA00009477"/>
    </source>
</evidence>
<protein>
    <submittedName>
        <fullName evidence="8">RND efflux system, membrane fusion protein</fullName>
    </submittedName>
</protein>
<dbReference type="PROSITE" id="PS51257">
    <property type="entry name" value="PROKAR_LIPOPROTEIN"/>
    <property type="match status" value="1"/>
</dbReference>
<dbReference type="Gene3D" id="2.40.50.100">
    <property type="match status" value="1"/>
</dbReference>
<dbReference type="EMBL" id="CP027753">
    <property type="protein sequence ID" value="AZE49315.1"/>
    <property type="molecule type" value="Genomic_DNA"/>
</dbReference>
<comment type="subcellular location">
    <subcellularLocation>
        <location evidence="1">Cell inner membrane</location>
        <topology evidence="1">Lipid-anchor</topology>
    </subcellularLocation>
</comment>
<dbReference type="GO" id="GO:0022857">
    <property type="term" value="F:transmembrane transporter activity"/>
    <property type="evidence" value="ECO:0007669"/>
    <property type="project" value="InterPro"/>
</dbReference>
<dbReference type="InterPro" id="IPR058624">
    <property type="entry name" value="MdtA-like_HH"/>
</dbReference>
<evidence type="ECO:0000259" key="4">
    <source>
        <dbReference type="Pfam" id="PF25876"/>
    </source>
</evidence>
<dbReference type="InterPro" id="IPR006143">
    <property type="entry name" value="RND_pump_MFP"/>
</dbReference>
<feature type="domain" description="Multidrug resistance protein MdtA-like C-terminal permuted SH3" evidence="7">
    <location>
        <begin position="307"/>
        <end position="367"/>
    </location>
</feature>
<comment type="similarity">
    <text evidence="2">Belongs to the membrane fusion protein (MFP) (TC 8.A.1) family.</text>
</comment>
<dbReference type="Pfam" id="PF25876">
    <property type="entry name" value="HH_MFP_RND"/>
    <property type="match status" value="1"/>
</dbReference>
<name>A0A3G7TQD2_9PSED</name>
<sequence length="399" mass="42893">MNRIRRVVGRGCSSTHRLGALCLLLALGGCNEKGEPVAAAAPVVEVTTVSVQAVREWDLFNGRISAIDAVDLRPRVSGYVDRVAFREGDEVEKGQTLFVIDPRPYREALASAQARLARARATVRLATEQDRRGQALVKQSALSREEGDIRSASLAQGVADVNAAVAEVATAQLNLDFTQVRAPFSGRVGRAMLTLGNLAQADQSVLTSIVSQDPMYVYFDADEQSLLRYTELLGKGQRPGVSNTVRVGLANDVGTFPLTGTVDFLDNQVDPATGTIRVRAVLPNPERRLTAGLFARVRLEGGSETRAVLIDDRAVQTDQDRKYVYVIGPQNQALRKDVTLGRQLDGLRVISAGLAAGDRVVLNGAQKIFYPGMAVEPREIAAPTQQAAAAAPQTPLAKK</sequence>
<evidence type="ECO:0000256" key="1">
    <source>
        <dbReference type="ARBA" id="ARBA00004519"/>
    </source>
</evidence>
<feature type="domain" description="Multidrug resistance protein MdtA-like alpha-helical hairpin" evidence="4">
    <location>
        <begin position="109"/>
        <end position="178"/>
    </location>
</feature>
<dbReference type="Pfam" id="PF25967">
    <property type="entry name" value="RND-MFP_C"/>
    <property type="match status" value="1"/>
</dbReference>
<dbReference type="RefSeq" id="WP_124321076.1">
    <property type="nucleotide sequence ID" value="NZ_CP027753.1"/>
</dbReference>
<proteinExistence type="inferred from homology"/>